<evidence type="ECO:0000256" key="4">
    <source>
        <dbReference type="SAM" id="SignalP"/>
    </source>
</evidence>
<keyword evidence="2" id="KW-0325">Glycoprotein</keyword>
<dbReference type="FunFam" id="2.60.40.420:FF:000003">
    <property type="entry name" value="Blue copper"/>
    <property type="match status" value="1"/>
</dbReference>
<feature type="chain" id="PRO_5029840718" description="Phytocyanin domain-containing protein" evidence="4">
    <location>
        <begin position="25"/>
        <end position="178"/>
    </location>
</feature>
<organism evidence="6 7">
    <name type="scientific">Kalanchoe fedtschenkoi</name>
    <name type="common">Lavender scallops</name>
    <name type="synonym">South American air plant</name>
    <dbReference type="NCBI Taxonomy" id="63787"/>
    <lineage>
        <taxon>Eukaryota</taxon>
        <taxon>Viridiplantae</taxon>
        <taxon>Streptophyta</taxon>
        <taxon>Embryophyta</taxon>
        <taxon>Tracheophyta</taxon>
        <taxon>Spermatophyta</taxon>
        <taxon>Magnoliopsida</taxon>
        <taxon>eudicotyledons</taxon>
        <taxon>Gunneridae</taxon>
        <taxon>Pentapetalae</taxon>
        <taxon>Saxifragales</taxon>
        <taxon>Crassulaceae</taxon>
        <taxon>Kalanchoe</taxon>
    </lineage>
</organism>
<dbReference type="AlphaFoldDB" id="A0A7N0TMI8"/>
<feature type="domain" description="Phytocyanin" evidence="5">
    <location>
        <begin position="25"/>
        <end position="124"/>
    </location>
</feature>
<dbReference type="InterPro" id="IPR008972">
    <property type="entry name" value="Cupredoxin"/>
</dbReference>
<evidence type="ECO:0000256" key="3">
    <source>
        <dbReference type="SAM" id="MobiDB-lite"/>
    </source>
</evidence>
<evidence type="ECO:0000256" key="1">
    <source>
        <dbReference type="ARBA" id="ARBA00022723"/>
    </source>
</evidence>
<protein>
    <recommendedName>
        <fullName evidence="5">Phytocyanin domain-containing protein</fullName>
    </recommendedName>
</protein>
<dbReference type="GO" id="GO:0005886">
    <property type="term" value="C:plasma membrane"/>
    <property type="evidence" value="ECO:0007669"/>
    <property type="project" value="TreeGrafter"/>
</dbReference>
<feature type="signal peptide" evidence="4">
    <location>
        <begin position="1"/>
        <end position="24"/>
    </location>
</feature>
<dbReference type="OMA" id="LTHAGDW"/>
<evidence type="ECO:0000259" key="5">
    <source>
        <dbReference type="PROSITE" id="PS51485"/>
    </source>
</evidence>
<dbReference type="InterPro" id="IPR039391">
    <property type="entry name" value="Phytocyanin-like"/>
</dbReference>
<sequence length="178" mass="18630">MGRVSLMFCAVLGLVCLGGSYTRAKTYTVGDSSGWDISSDLDLWTVEKKFQVGDVLVFQYSNTHSVSEVSKDSFDGCSTTDTIKTYKSDGNTTVELAKPGDMYFVCGNRLHCLGGMKLQVHVDGSEAYAPAGAPQASTGESDLPGGTGKPASGAARGSSHVLHLTLLGAASLILLVQI</sequence>
<keyword evidence="1" id="KW-0479">Metal-binding</keyword>
<dbReference type="GO" id="GO:0009055">
    <property type="term" value="F:electron transfer activity"/>
    <property type="evidence" value="ECO:0007669"/>
    <property type="project" value="InterPro"/>
</dbReference>
<keyword evidence="4" id="KW-0732">Signal</keyword>
<dbReference type="PANTHER" id="PTHR33021">
    <property type="entry name" value="BLUE COPPER PROTEIN"/>
    <property type="match status" value="1"/>
</dbReference>
<dbReference type="InterPro" id="IPR003245">
    <property type="entry name" value="Phytocyanin_dom"/>
</dbReference>
<dbReference type="Pfam" id="PF02298">
    <property type="entry name" value="Cu_bind_like"/>
    <property type="match status" value="1"/>
</dbReference>
<feature type="region of interest" description="Disordered" evidence="3">
    <location>
        <begin position="130"/>
        <end position="154"/>
    </location>
</feature>
<dbReference type="SUPFAM" id="SSF49503">
    <property type="entry name" value="Cupredoxins"/>
    <property type="match status" value="1"/>
</dbReference>
<dbReference type="Proteomes" id="UP000594263">
    <property type="component" value="Unplaced"/>
</dbReference>
<dbReference type="PROSITE" id="PS51485">
    <property type="entry name" value="PHYTOCYANIN"/>
    <property type="match status" value="1"/>
</dbReference>
<dbReference type="CDD" id="cd04216">
    <property type="entry name" value="Phytocyanin"/>
    <property type="match status" value="1"/>
</dbReference>
<evidence type="ECO:0000313" key="6">
    <source>
        <dbReference type="EnsemblPlants" id="Kaladp0040s0200.1.v1.1"/>
    </source>
</evidence>
<dbReference type="Gene3D" id="2.60.40.420">
    <property type="entry name" value="Cupredoxins - blue copper proteins"/>
    <property type="match status" value="1"/>
</dbReference>
<proteinExistence type="predicted"/>
<keyword evidence="7" id="KW-1185">Reference proteome</keyword>
<dbReference type="EnsemblPlants" id="Kaladp0040s0200.1.v1.1">
    <property type="protein sequence ID" value="Kaladp0040s0200.1.v1.1"/>
    <property type="gene ID" value="Kaladp0040s0200.v1.1"/>
</dbReference>
<dbReference type="GO" id="GO:0046872">
    <property type="term" value="F:metal ion binding"/>
    <property type="evidence" value="ECO:0007669"/>
    <property type="project" value="UniProtKB-KW"/>
</dbReference>
<dbReference type="Gramene" id="Kaladp0040s0200.1.v1.1">
    <property type="protein sequence ID" value="Kaladp0040s0200.1.v1.1"/>
    <property type="gene ID" value="Kaladp0040s0200.v1.1"/>
</dbReference>
<dbReference type="PANTHER" id="PTHR33021:SF70">
    <property type="entry name" value="PHYTOCYANIN DOMAIN-CONTAINING PROTEIN"/>
    <property type="match status" value="1"/>
</dbReference>
<reference evidence="6" key="1">
    <citation type="submission" date="2021-01" db="UniProtKB">
        <authorList>
            <consortium name="EnsemblPlants"/>
        </authorList>
    </citation>
    <scope>IDENTIFICATION</scope>
</reference>
<evidence type="ECO:0000256" key="2">
    <source>
        <dbReference type="ARBA" id="ARBA00023180"/>
    </source>
</evidence>
<name>A0A7N0TMI8_KALFE</name>
<evidence type="ECO:0000313" key="7">
    <source>
        <dbReference type="Proteomes" id="UP000594263"/>
    </source>
</evidence>
<accession>A0A7N0TMI8</accession>